<dbReference type="PANTHER" id="PTHR35176:SF6">
    <property type="entry name" value="HEME OXYGENASE HI_0854-RELATED"/>
    <property type="match status" value="1"/>
</dbReference>
<dbReference type="EMBL" id="BNJK01000001">
    <property type="protein sequence ID" value="GHO89959.1"/>
    <property type="molecule type" value="Genomic_DNA"/>
</dbReference>
<sequence length="100" mass="11533">MWDGEDFYFSITTDRAKYTNIKRDPSISLIVDEGPGYVAAYGEAEILDRDHPDVPALADQLVTKYVDGEQREQFLKVVKEPNRVLVQDMLDILLDGMRRR</sequence>
<dbReference type="Gene3D" id="2.30.110.10">
    <property type="entry name" value="Electron Transport, Fmn-binding Protein, Chain A"/>
    <property type="match status" value="1"/>
</dbReference>
<accession>A0A8J3IEZ1</accession>
<dbReference type="GO" id="GO:0005829">
    <property type="term" value="C:cytosol"/>
    <property type="evidence" value="ECO:0007669"/>
    <property type="project" value="TreeGrafter"/>
</dbReference>
<dbReference type="InterPro" id="IPR012349">
    <property type="entry name" value="Split_barrel_FMN-bd"/>
</dbReference>
<name>A0A8J3IEZ1_9CHLR</name>
<dbReference type="AlphaFoldDB" id="A0A8J3IEZ1"/>
<dbReference type="InterPro" id="IPR011576">
    <property type="entry name" value="Pyridox_Oxase_N"/>
</dbReference>
<dbReference type="GO" id="GO:0070967">
    <property type="term" value="F:coenzyme F420 binding"/>
    <property type="evidence" value="ECO:0007669"/>
    <property type="project" value="TreeGrafter"/>
</dbReference>
<dbReference type="SUPFAM" id="SSF50475">
    <property type="entry name" value="FMN-binding split barrel"/>
    <property type="match status" value="1"/>
</dbReference>
<dbReference type="Pfam" id="PF01243">
    <property type="entry name" value="PNPOx_N"/>
    <property type="match status" value="1"/>
</dbReference>
<feature type="domain" description="Pyridoxamine 5'-phosphate oxidase N-terminal" evidence="2">
    <location>
        <begin position="3"/>
        <end position="68"/>
    </location>
</feature>
<keyword evidence="4" id="KW-1185">Reference proteome</keyword>
<evidence type="ECO:0000313" key="3">
    <source>
        <dbReference type="EMBL" id="GHO89959.1"/>
    </source>
</evidence>
<comment type="caution">
    <text evidence="3">The sequence shown here is derived from an EMBL/GenBank/DDBJ whole genome shotgun (WGS) entry which is preliminary data.</text>
</comment>
<evidence type="ECO:0000313" key="4">
    <source>
        <dbReference type="Proteomes" id="UP000597444"/>
    </source>
</evidence>
<dbReference type="PANTHER" id="PTHR35176">
    <property type="entry name" value="HEME OXYGENASE HI_0854-RELATED"/>
    <property type="match status" value="1"/>
</dbReference>
<organism evidence="3 4">
    <name type="scientific">Reticulibacter mediterranei</name>
    <dbReference type="NCBI Taxonomy" id="2778369"/>
    <lineage>
        <taxon>Bacteria</taxon>
        <taxon>Bacillati</taxon>
        <taxon>Chloroflexota</taxon>
        <taxon>Ktedonobacteria</taxon>
        <taxon>Ktedonobacterales</taxon>
        <taxon>Reticulibacteraceae</taxon>
        <taxon>Reticulibacter</taxon>
    </lineage>
</organism>
<proteinExistence type="predicted"/>
<protein>
    <recommendedName>
        <fullName evidence="2">Pyridoxamine 5'-phosphate oxidase N-terminal domain-containing protein</fullName>
    </recommendedName>
</protein>
<dbReference type="GO" id="GO:0016627">
    <property type="term" value="F:oxidoreductase activity, acting on the CH-CH group of donors"/>
    <property type="evidence" value="ECO:0007669"/>
    <property type="project" value="TreeGrafter"/>
</dbReference>
<keyword evidence="1" id="KW-0560">Oxidoreductase</keyword>
<gene>
    <name evidence="3" type="ORF">KSF_000070</name>
</gene>
<reference evidence="3" key="1">
    <citation type="submission" date="2020-10" db="EMBL/GenBank/DDBJ databases">
        <title>Taxonomic study of unclassified bacteria belonging to the class Ktedonobacteria.</title>
        <authorList>
            <person name="Yabe S."/>
            <person name="Wang C.M."/>
            <person name="Zheng Y."/>
            <person name="Sakai Y."/>
            <person name="Cavaletti L."/>
            <person name="Monciardini P."/>
            <person name="Donadio S."/>
        </authorList>
    </citation>
    <scope>NUCLEOTIDE SEQUENCE</scope>
    <source>
        <strain evidence="3">ID150040</strain>
    </source>
</reference>
<dbReference type="Proteomes" id="UP000597444">
    <property type="component" value="Unassembled WGS sequence"/>
</dbReference>
<evidence type="ECO:0000259" key="2">
    <source>
        <dbReference type="Pfam" id="PF01243"/>
    </source>
</evidence>
<evidence type="ECO:0000256" key="1">
    <source>
        <dbReference type="ARBA" id="ARBA00023002"/>
    </source>
</evidence>
<dbReference type="InterPro" id="IPR052019">
    <property type="entry name" value="F420H2_bilvrd_red/Heme_oxyg"/>
</dbReference>